<dbReference type="EMBL" id="SBLB01000003">
    <property type="protein sequence ID" value="RYC69904.1"/>
    <property type="molecule type" value="Genomic_DNA"/>
</dbReference>
<dbReference type="Pfam" id="PF03808">
    <property type="entry name" value="Glyco_tran_WecG"/>
    <property type="match status" value="1"/>
</dbReference>
<dbReference type="InterPro" id="IPR004629">
    <property type="entry name" value="WecG_TagA_CpsF"/>
</dbReference>
<evidence type="ECO:0000313" key="3">
    <source>
        <dbReference type="EMBL" id="RYC69904.1"/>
    </source>
</evidence>
<dbReference type="NCBIfam" id="TIGR00696">
    <property type="entry name" value="wecG_tagA_cpsF"/>
    <property type="match status" value="1"/>
</dbReference>
<dbReference type="GO" id="GO:0016758">
    <property type="term" value="F:hexosyltransferase activity"/>
    <property type="evidence" value="ECO:0007669"/>
    <property type="project" value="TreeGrafter"/>
</dbReference>
<accession>A0A4Q2UKR7</accession>
<gene>
    <name evidence="3" type="ORF">EQG79_13975</name>
</gene>
<evidence type="ECO:0000313" key="4">
    <source>
        <dbReference type="Proteomes" id="UP000290407"/>
    </source>
</evidence>
<reference evidence="3 4" key="1">
    <citation type="submission" date="2019-01" db="EMBL/GenBank/DDBJ databases">
        <title>Spirosoma flava sp. nov., a propanil-degrading bacterium isolated from herbicide-contaminated soil.</title>
        <authorList>
            <person name="Zhang L."/>
            <person name="Jiang J.-D."/>
        </authorList>
    </citation>
    <scope>NUCLEOTIDE SEQUENCE [LARGE SCALE GENOMIC DNA]</scope>
    <source>
        <strain evidence="3 4">TY50</strain>
    </source>
</reference>
<name>A0A4Q2UKR7_9BACT</name>
<keyword evidence="4" id="KW-1185">Reference proteome</keyword>
<dbReference type="Proteomes" id="UP000290407">
    <property type="component" value="Unassembled WGS sequence"/>
</dbReference>
<organism evidence="3 4">
    <name type="scientific">Spirosoma sordidisoli</name>
    <dbReference type="NCBI Taxonomy" id="2502893"/>
    <lineage>
        <taxon>Bacteria</taxon>
        <taxon>Pseudomonadati</taxon>
        <taxon>Bacteroidota</taxon>
        <taxon>Cytophagia</taxon>
        <taxon>Cytophagales</taxon>
        <taxon>Cytophagaceae</taxon>
        <taxon>Spirosoma</taxon>
    </lineage>
</organism>
<dbReference type="PANTHER" id="PTHR34136:SF1">
    <property type="entry name" value="UDP-N-ACETYL-D-MANNOSAMINURONIC ACID TRANSFERASE"/>
    <property type="match status" value="1"/>
</dbReference>
<dbReference type="AlphaFoldDB" id="A0A4Q2UKR7"/>
<sequence>MPAPSPRHKVVGLTITACGYDQFIDQVIDAARHRESGYACFANAHMIVEAARNPTFRQAVNRSTWTLADGVPLTWALRWLYGIRQERITGLDVLPTLFREADRHQLAVYIYGSTGEVLAMCNRYCLHHHPTLRIVGMYSPPFRPLSPAEEAQVTTQISLSGAQLVFVALGCPRQEAWMAALSDRIPAVLLGIGGALPVTVGSQKRAPRWMQRSALEWLYRFMQEPRRLFARYAVTNTLFLYYLAQQWYRQQRPLPADPAELTDSYL</sequence>
<evidence type="ECO:0000256" key="2">
    <source>
        <dbReference type="ARBA" id="ARBA00022679"/>
    </source>
</evidence>
<evidence type="ECO:0000256" key="1">
    <source>
        <dbReference type="ARBA" id="ARBA00022676"/>
    </source>
</evidence>
<keyword evidence="1" id="KW-0328">Glycosyltransferase</keyword>
<comment type="caution">
    <text evidence="3">The sequence shown here is derived from an EMBL/GenBank/DDBJ whole genome shotgun (WGS) entry which is preliminary data.</text>
</comment>
<proteinExistence type="predicted"/>
<keyword evidence="2 3" id="KW-0808">Transferase</keyword>
<protein>
    <submittedName>
        <fullName evidence="3">Glycosyltransferase</fullName>
    </submittedName>
</protein>
<dbReference type="PANTHER" id="PTHR34136">
    <property type="match status" value="1"/>
</dbReference>
<dbReference type="CDD" id="cd06533">
    <property type="entry name" value="Glyco_transf_WecG_TagA"/>
    <property type="match status" value="1"/>
</dbReference>